<dbReference type="InterPro" id="IPR036291">
    <property type="entry name" value="NAD(P)-bd_dom_sf"/>
</dbReference>
<dbReference type="OrthoDB" id="5513072at2"/>
<dbReference type="PRINTS" id="PR00081">
    <property type="entry name" value="GDHRDH"/>
</dbReference>
<protein>
    <submittedName>
        <fullName evidence="1">Putative oxidoreductase, SDR family</fullName>
    </submittedName>
</protein>
<keyword evidence="2" id="KW-1185">Reference proteome</keyword>
<dbReference type="EMBL" id="CP003915">
    <property type="protein sequence ID" value="AHG64575.1"/>
    <property type="molecule type" value="Genomic_DNA"/>
</dbReference>
<dbReference type="Gene3D" id="3.40.50.720">
    <property type="entry name" value="NAD(P)-binding Rossmann-like Domain"/>
    <property type="match status" value="1"/>
</dbReference>
<gene>
    <name evidence="1" type="ORF">MIM_c25050</name>
</gene>
<dbReference type="AlphaFoldDB" id="W0PGU1"/>
<reference evidence="1 2" key="1">
    <citation type="journal article" date="2014" name="Microbiology">
        <title>Unravelling the complete genome sequence of Advenella mimigardefordensis strain DPN7T and novel insights in the catabolism of the xenobiotic polythioester precursor 3,3'-dithiodipropionate.</title>
        <authorList>
            <person name="Wubbeler J.H."/>
            <person name="Hiessl S."/>
            <person name="Schuldes J."/>
            <person name="Thurmer A."/>
            <person name="Daniel R."/>
            <person name="Steinbuchel A."/>
        </authorList>
    </citation>
    <scope>NUCLEOTIDE SEQUENCE [LARGE SCALE GENOMIC DNA]</scope>
    <source>
        <strain evidence="2">DSM 17166 / LMG 22922 / DPN7</strain>
    </source>
</reference>
<organism evidence="1 2">
    <name type="scientific">Advenella mimigardefordensis (strain DSM 17166 / LMG 22922 / DPN7)</name>
    <dbReference type="NCBI Taxonomy" id="1247726"/>
    <lineage>
        <taxon>Bacteria</taxon>
        <taxon>Pseudomonadati</taxon>
        <taxon>Pseudomonadota</taxon>
        <taxon>Betaproteobacteria</taxon>
        <taxon>Burkholderiales</taxon>
        <taxon>Alcaligenaceae</taxon>
    </lineage>
</organism>
<proteinExistence type="predicted"/>
<evidence type="ECO:0000313" key="1">
    <source>
        <dbReference type="EMBL" id="AHG64575.1"/>
    </source>
</evidence>
<dbReference type="Proteomes" id="UP000019095">
    <property type="component" value="Chromosome"/>
</dbReference>
<name>W0PGU1_ADVMD</name>
<dbReference type="PANTHER" id="PTHR43431">
    <property type="entry name" value="OXIDOREDUCTASE, SHORT CHAIN DEHYDROGENASE/REDUCTASE FAMILY (AFU_ORTHOLOGUE AFUA_5G14000)"/>
    <property type="match status" value="1"/>
</dbReference>
<dbReference type="InterPro" id="IPR002347">
    <property type="entry name" value="SDR_fam"/>
</dbReference>
<dbReference type="SUPFAM" id="SSF51735">
    <property type="entry name" value="NAD(P)-binding Rossmann-fold domains"/>
    <property type="match status" value="1"/>
</dbReference>
<dbReference type="PANTHER" id="PTHR43431:SF7">
    <property type="entry name" value="OXIDOREDUCTASE, SHORT CHAIN DEHYDROGENASE_REDUCTASE FAMILY (AFU_ORTHOLOGUE AFUA_5G14000)"/>
    <property type="match status" value="1"/>
</dbReference>
<dbReference type="Pfam" id="PF00106">
    <property type="entry name" value="adh_short"/>
    <property type="match status" value="1"/>
</dbReference>
<accession>W0PGU1</accession>
<dbReference type="HOGENOM" id="CLU_010194_17_0_4"/>
<dbReference type="KEGG" id="amim:MIM_c25050"/>
<evidence type="ECO:0000313" key="2">
    <source>
        <dbReference type="Proteomes" id="UP000019095"/>
    </source>
</evidence>
<sequence>MKPLAIVTGVGPGTGSAIVRRFHEGGFAVAMLARNVERLADLENALPDAFAVPCDVSDPAALQTALAQIEACAGVPEVVVHNAVGGAFGTFQDIDPAILERNFQVNVMALLHLARWAAPRMAAAGKGALIATGNTSSQRGRAHFAGFAPTKAAQRILAESIAREMGPQGVHVAYLLIDAVIDVPWTRERYPDKPDDFFIRPRDIAEEIWHVAHQPKSAWSFLTEVRPFAENW</sequence>
<dbReference type="eggNOG" id="COG0300">
    <property type="taxonomic scope" value="Bacteria"/>
</dbReference>
<dbReference type="PATRIC" id="fig|1247726.3.peg.2750"/>
<dbReference type="RefSeq" id="WP_025373217.1">
    <property type="nucleotide sequence ID" value="NZ_CP003915.1"/>
</dbReference>
<dbReference type="STRING" id="1247726.MIM_c25050"/>